<dbReference type="PRINTS" id="PR01790">
    <property type="entry name" value="SMP30FAMILY"/>
</dbReference>
<dbReference type="Pfam" id="PF08450">
    <property type="entry name" value="SGL"/>
    <property type="match status" value="1"/>
</dbReference>
<comment type="similarity">
    <text evidence="1">Belongs to the SMP-30/CGR1 family.</text>
</comment>
<dbReference type="EMBL" id="CP157675">
    <property type="protein sequence ID" value="XBP70384.1"/>
    <property type="molecule type" value="Genomic_DNA"/>
</dbReference>
<dbReference type="GO" id="GO:0005509">
    <property type="term" value="F:calcium ion binding"/>
    <property type="evidence" value="ECO:0007669"/>
    <property type="project" value="TreeGrafter"/>
</dbReference>
<dbReference type="PANTHER" id="PTHR10907">
    <property type="entry name" value="REGUCALCIN"/>
    <property type="match status" value="1"/>
</dbReference>
<proteinExistence type="inferred from homology"/>
<feature type="active site" description="Proton donor/acceptor" evidence="2">
    <location>
        <position position="215"/>
    </location>
</feature>
<accession>A0AAU7LRX4</accession>
<feature type="binding site" evidence="3">
    <location>
        <position position="215"/>
    </location>
    <ligand>
        <name>a divalent metal cation</name>
        <dbReference type="ChEBI" id="CHEBI:60240"/>
    </ligand>
</feature>
<dbReference type="Gene3D" id="2.120.10.30">
    <property type="entry name" value="TolB, C-terminal domain"/>
    <property type="match status" value="1"/>
</dbReference>
<feature type="binding site" evidence="3">
    <location>
        <position position="154"/>
    </location>
    <ligand>
        <name>a divalent metal cation</name>
        <dbReference type="ChEBI" id="CHEBI:60240"/>
    </ligand>
</feature>
<keyword evidence="3" id="KW-0862">Zinc</keyword>
<organism evidence="5">
    <name type="scientific">Polaromonas hydrogenivorans</name>
    <dbReference type="NCBI Taxonomy" id="335476"/>
    <lineage>
        <taxon>Bacteria</taxon>
        <taxon>Pseudomonadati</taxon>
        <taxon>Pseudomonadota</taxon>
        <taxon>Betaproteobacteria</taxon>
        <taxon>Burkholderiales</taxon>
        <taxon>Comamonadaceae</taxon>
        <taxon>Polaromonas</taxon>
    </lineage>
</organism>
<comment type="cofactor">
    <cofactor evidence="3">
        <name>Zn(2+)</name>
        <dbReference type="ChEBI" id="CHEBI:29105"/>
    </cofactor>
    <text evidence="3">Binds 1 divalent metal cation per subunit.</text>
</comment>
<evidence type="ECO:0000256" key="2">
    <source>
        <dbReference type="PIRSR" id="PIRSR605511-1"/>
    </source>
</evidence>
<feature type="binding site" evidence="3">
    <location>
        <position position="104"/>
    </location>
    <ligand>
        <name>substrate</name>
    </ligand>
</feature>
<dbReference type="InterPro" id="IPR005511">
    <property type="entry name" value="SMP-30"/>
</dbReference>
<keyword evidence="5" id="KW-0378">Hydrolase</keyword>
<evidence type="ECO:0000313" key="5">
    <source>
        <dbReference type="EMBL" id="XBP70384.1"/>
    </source>
</evidence>
<name>A0AAU7LRX4_9BURK</name>
<dbReference type="InterPro" id="IPR013658">
    <property type="entry name" value="SGL"/>
</dbReference>
<dbReference type="GO" id="GO:0004341">
    <property type="term" value="F:gluconolactonase activity"/>
    <property type="evidence" value="ECO:0007669"/>
    <property type="project" value="TreeGrafter"/>
</dbReference>
<feature type="binding site" evidence="3">
    <location>
        <position position="15"/>
    </location>
    <ligand>
        <name>a divalent metal cation</name>
        <dbReference type="ChEBI" id="CHEBI:60240"/>
    </ligand>
</feature>
<evidence type="ECO:0000256" key="1">
    <source>
        <dbReference type="ARBA" id="ARBA00008853"/>
    </source>
</evidence>
<reference evidence="5" key="1">
    <citation type="submission" date="2024-05" db="EMBL/GenBank/DDBJ databases">
        <authorList>
            <person name="Bunk B."/>
            <person name="Swiderski J."/>
            <person name="Sproer C."/>
            <person name="Thiel V."/>
        </authorList>
    </citation>
    <scope>NUCLEOTIDE SEQUENCE</scope>
    <source>
        <strain evidence="5">DSM 17735</strain>
    </source>
</reference>
<feature type="binding site" evidence="3">
    <location>
        <position position="102"/>
    </location>
    <ligand>
        <name>substrate</name>
    </ligand>
</feature>
<feature type="domain" description="SMP-30/Gluconolactonase/LRE-like region" evidence="4">
    <location>
        <begin position="13"/>
        <end position="274"/>
    </location>
</feature>
<evidence type="ECO:0000259" key="4">
    <source>
        <dbReference type="Pfam" id="PF08450"/>
    </source>
</evidence>
<sequence>MTWQPAISQPSELGESPFWHPDEQRLYWVDITTCQICRTDAATGMVERWTVPSEPGCIAPARTGGQNSGLVMALRDGIYRARQWGGELALLAPAQHDPATLRFNDGKADALGRFWAGTIYEPRGAARAQLFSLDGRGGRAPVLEAKAADATTANGLAWSPDAATLYWADTPRHLVRAWDWDAGSNTLSHERVFRQWPVKPEGWQAGMSGYGGRPDGAAVDSEGNYYVAMYEGGRLLKLSPTGELLAEFAVPAQCPTMPCFGGADLKTLYLTTARHGRPAAELQAWPDSGCIFSMRVEVPGLPVNFFRD</sequence>
<gene>
    <name evidence="5" type="ORF">ABLV49_00670</name>
</gene>
<evidence type="ECO:0000256" key="3">
    <source>
        <dbReference type="PIRSR" id="PIRSR605511-2"/>
    </source>
</evidence>
<protein>
    <submittedName>
        <fullName evidence="5">SMP-30/gluconolactonase/LRE family protein</fullName>
        <ecNumber evidence="5">3.1.1.99</ecNumber>
    </submittedName>
</protein>
<dbReference type="InterPro" id="IPR011042">
    <property type="entry name" value="6-blade_b-propeller_TolB-like"/>
</dbReference>
<dbReference type="AlphaFoldDB" id="A0AAU7LRX4"/>
<dbReference type="PANTHER" id="PTHR10907:SF47">
    <property type="entry name" value="REGUCALCIN"/>
    <property type="match status" value="1"/>
</dbReference>
<dbReference type="RefSeq" id="WP_349279712.1">
    <property type="nucleotide sequence ID" value="NZ_CBCSCU010000013.1"/>
</dbReference>
<dbReference type="EC" id="3.1.1.99" evidence="5"/>
<keyword evidence="3" id="KW-0479">Metal-binding</keyword>
<dbReference type="GO" id="GO:0019853">
    <property type="term" value="P:L-ascorbic acid biosynthetic process"/>
    <property type="evidence" value="ECO:0007669"/>
    <property type="project" value="TreeGrafter"/>
</dbReference>
<dbReference type="SUPFAM" id="SSF63829">
    <property type="entry name" value="Calcium-dependent phosphotriesterase"/>
    <property type="match status" value="1"/>
</dbReference>